<gene>
    <name evidence="1" type="ORF">S01H4_51421</name>
</gene>
<evidence type="ECO:0000313" key="1">
    <source>
        <dbReference type="EMBL" id="GAG99316.1"/>
    </source>
</evidence>
<feature type="non-terminal residue" evidence="1">
    <location>
        <position position="1"/>
    </location>
</feature>
<reference evidence="1" key="1">
    <citation type="journal article" date="2014" name="Front. Microbiol.">
        <title>High frequency of phylogenetically diverse reductive dehalogenase-homologous genes in deep subseafloor sedimentary metagenomes.</title>
        <authorList>
            <person name="Kawai M."/>
            <person name="Futagami T."/>
            <person name="Toyoda A."/>
            <person name="Takaki Y."/>
            <person name="Nishi S."/>
            <person name="Hori S."/>
            <person name="Arai W."/>
            <person name="Tsubouchi T."/>
            <person name="Morono Y."/>
            <person name="Uchiyama I."/>
            <person name="Ito T."/>
            <person name="Fujiyama A."/>
            <person name="Inagaki F."/>
            <person name="Takami H."/>
        </authorList>
    </citation>
    <scope>NUCLEOTIDE SEQUENCE</scope>
    <source>
        <strain evidence="1">Expedition CK06-06</strain>
    </source>
</reference>
<protein>
    <submittedName>
        <fullName evidence="1">Uncharacterized protein</fullName>
    </submittedName>
</protein>
<organism evidence="1">
    <name type="scientific">marine sediment metagenome</name>
    <dbReference type="NCBI Taxonomy" id="412755"/>
    <lineage>
        <taxon>unclassified sequences</taxon>
        <taxon>metagenomes</taxon>
        <taxon>ecological metagenomes</taxon>
    </lineage>
</organism>
<name>X1DSD0_9ZZZZ</name>
<sequence>YPIKACSGTTTRGADISSPLAFAEGLLYLKEGFLI</sequence>
<dbReference type="EMBL" id="BART01029278">
    <property type="protein sequence ID" value="GAG99316.1"/>
    <property type="molecule type" value="Genomic_DNA"/>
</dbReference>
<dbReference type="AlphaFoldDB" id="X1DSD0"/>
<proteinExistence type="predicted"/>
<comment type="caution">
    <text evidence="1">The sequence shown here is derived from an EMBL/GenBank/DDBJ whole genome shotgun (WGS) entry which is preliminary data.</text>
</comment>
<accession>X1DSD0</accession>